<keyword evidence="2" id="KW-1185">Reference proteome</keyword>
<gene>
    <name evidence="1" type="ORF">SAMN02745163_02798</name>
</gene>
<evidence type="ECO:0000313" key="1">
    <source>
        <dbReference type="EMBL" id="SHJ88127.1"/>
    </source>
</evidence>
<dbReference type="OrthoDB" id="1026745at2"/>
<sequence>MKSVLNIIGCDNADQSVSYQISKFVEEKVLSKEFRFINITIDELFSNKVKLTSTINDLYDYENVIVYTQLYMGGFSSKLIKIFEIFAKHKRDSKRTPYFSIVINSNLQEELNAKYNISSAKVFSDYMGFKWQRGVYIGLAKSVEGKHFERLGATYDPVIKELLMFCADLVNEKQTYGVNFATPYLPKRLWINSNNMYWKRQSLKHKSLSKINFRPYMLKVKQC</sequence>
<evidence type="ECO:0000313" key="2">
    <source>
        <dbReference type="Proteomes" id="UP000184310"/>
    </source>
</evidence>
<protein>
    <recommendedName>
        <fullName evidence="3">Flavodoxin-like fold</fullName>
    </recommendedName>
</protein>
<proteinExistence type="predicted"/>
<dbReference type="EMBL" id="FQZB01000011">
    <property type="protein sequence ID" value="SHJ88127.1"/>
    <property type="molecule type" value="Genomic_DNA"/>
</dbReference>
<dbReference type="Proteomes" id="UP000184310">
    <property type="component" value="Unassembled WGS sequence"/>
</dbReference>
<dbReference type="RefSeq" id="WP_072988845.1">
    <property type="nucleotide sequence ID" value="NZ_FQZB01000011.1"/>
</dbReference>
<dbReference type="STRING" id="1121302.SAMN02745163_02798"/>
<evidence type="ECO:0008006" key="3">
    <source>
        <dbReference type="Google" id="ProtNLM"/>
    </source>
</evidence>
<organism evidence="1 2">
    <name type="scientific">Clostridium cavendishii DSM 21758</name>
    <dbReference type="NCBI Taxonomy" id="1121302"/>
    <lineage>
        <taxon>Bacteria</taxon>
        <taxon>Bacillati</taxon>
        <taxon>Bacillota</taxon>
        <taxon>Clostridia</taxon>
        <taxon>Eubacteriales</taxon>
        <taxon>Clostridiaceae</taxon>
        <taxon>Clostridium</taxon>
    </lineage>
</organism>
<reference evidence="1 2" key="1">
    <citation type="submission" date="2016-11" db="EMBL/GenBank/DDBJ databases">
        <authorList>
            <person name="Jaros S."/>
            <person name="Januszkiewicz K."/>
            <person name="Wedrychowicz H."/>
        </authorList>
    </citation>
    <scope>NUCLEOTIDE SEQUENCE [LARGE SCALE GENOMIC DNA]</scope>
    <source>
        <strain evidence="1 2">DSM 21758</strain>
    </source>
</reference>
<accession>A0A1M6MXC7</accession>
<name>A0A1M6MXC7_9CLOT</name>
<dbReference type="AlphaFoldDB" id="A0A1M6MXC7"/>